<dbReference type="Proteomes" id="UP000276133">
    <property type="component" value="Unassembled WGS sequence"/>
</dbReference>
<evidence type="ECO:0000256" key="2">
    <source>
        <dbReference type="PROSITE-ProRule" id="PRU00191"/>
    </source>
</evidence>
<keyword evidence="4" id="KW-0418">Kinase</keyword>
<evidence type="ECO:0000313" key="4">
    <source>
        <dbReference type="EMBL" id="RNA05879.1"/>
    </source>
</evidence>
<sequence length="111" mass="13312">MISFSTKRWFFPNTSRREAERLLEYLDNEPGVFLIRESEQDNGKCWSLSILDYNEEKQRHTKHYRIRKIDSGGCYISTRNRFNSLDELCPMNRSFKKENFFVAENASGTEW</sequence>
<keyword evidence="1 2" id="KW-0727">SH2 domain</keyword>
<dbReference type="InterPro" id="IPR000980">
    <property type="entry name" value="SH2"/>
</dbReference>
<dbReference type="PRINTS" id="PR00401">
    <property type="entry name" value="SH2DOMAIN"/>
</dbReference>
<keyword evidence="5" id="KW-1185">Reference proteome</keyword>
<dbReference type="AlphaFoldDB" id="A0A3M7Q3U4"/>
<dbReference type="GO" id="GO:0007167">
    <property type="term" value="P:enzyme-linked receptor protein signaling pathway"/>
    <property type="evidence" value="ECO:0007669"/>
    <property type="project" value="TreeGrafter"/>
</dbReference>
<evidence type="ECO:0000313" key="5">
    <source>
        <dbReference type="Proteomes" id="UP000276133"/>
    </source>
</evidence>
<dbReference type="Gene3D" id="3.30.505.10">
    <property type="entry name" value="SH2 domain"/>
    <property type="match status" value="1"/>
</dbReference>
<evidence type="ECO:0000259" key="3">
    <source>
        <dbReference type="PROSITE" id="PS50001"/>
    </source>
</evidence>
<dbReference type="GO" id="GO:0004715">
    <property type="term" value="F:non-membrane spanning protein tyrosine kinase activity"/>
    <property type="evidence" value="ECO:0007669"/>
    <property type="project" value="UniProtKB-EC"/>
</dbReference>
<dbReference type="GO" id="GO:0035591">
    <property type="term" value="F:signaling adaptor activity"/>
    <property type="evidence" value="ECO:0007669"/>
    <property type="project" value="TreeGrafter"/>
</dbReference>
<dbReference type="GO" id="GO:0030971">
    <property type="term" value="F:receptor tyrosine kinase binding"/>
    <property type="evidence" value="ECO:0007669"/>
    <property type="project" value="TreeGrafter"/>
</dbReference>
<dbReference type="EMBL" id="REGN01007563">
    <property type="protein sequence ID" value="RNA05879.1"/>
    <property type="molecule type" value="Genomic_DNA"/>
</dbReference>
<dbReference type="InterPro" id="IPR051184">
    <property type="entry name" value="Tyrosine-phos_adapter"/>
</dbReference>
<name>A0A3M7Q3U4_BRAPC</name>
<protein>
    <submittedName>
        <fullName evidence="4">Proto-oncogene tyrosine-kinase Src-like</fullName>
        <ecNumber evidence="4">2.7.10.2</ecNumber>
    </submittedName>
</protein>
<feature type="domain" description="SH2" evidence="3">
    <location>
        <begin position="9"/>
        <end position="88"/>
    </location>
</feature>
<proteinExistence type="predicted"/>
<dbReference type="EC" id="2.7.10.2" evidence="4"/>
<organism evidence="4 5">
    <name type="scientific">Brachionus plicatilis</name>
    <name type="common">Marine rotifer</name>
    <name type="synonym">Brachionus muelleri</name>
    <dbReference type="NCBI Taxonomy" id="10195"/>
    <lineage>
        <taxon>Eukaryota</taxon>
        <taxon>Metazoa</taxon>
        <taxon>Spiralia</taxon>
        <taxon>Gnathifera</taxon>
        <taxon>Rotifera</taxon>
        <taxon>Eurotatoria</taxon>
        <taxon>Monogononta</taxon>
        <taxon>Pseudotrocha</taxon>
        <taxon>Ploima</taxon>
        <taxon>Brachionidae</taxon>
        <taxon>Brachionus</taxon>
    </lineage>
</organism>
<dbReference type="PROSITE" id="PS50001">
    <property type="entry name" value="SH2"/>
    <property type="match status" value="1"/>
</dbReference>
<dbReference type="SUPFAM" id="SSF55550">
    <property type="entry name" value="SH2 domain"/>
    <property type="match status" value="1"/>
</dbReference>
<comment type="caution">
    <text evidence="4">The sequence shown here is derived from an EMBL/GenBank/DDBJ whole genome shotgun (WGS) entry which is preliminary data.</text>
</comment>
<dbReference type="Pfam" id="PF00017">
    <property type="entry name" value="SH2"/>
    <property type="match status" value="1"/>
</dbReference>
<dbReference type="InterPro" id="IPR036860">
    <property type="entry name" value="SH2_dom_sf"/>
</dbReference>
<dbReference type="SMART" id="SM00252">
    <property type="entry name" value="SH2"/>
    <property type="match status" value="1"/>
</dbReference>
<accession>A0A3M7Q3U4</accession>
<dbReference type="GO" id="GO:0005737">
    <property type="term" value="C:cytoplasm"/>
    <property type="evidence" value="ECO:0007669"/>
    <property type="project" value="TreeGrafter"/>
</dbReference>
<reference evidence="4 5" key="1">
    <citation type="journal article" date="2018" name="Sci. Rep.">
        <title>Genomic signatures of local adaptation to the degree of environmental predictability in rotifers.</title>
        <authorList>
            <person name="Franch-Gras L."/>
            <person name="Hahn C."/>
            <person name="Garcia-Roger E.M."/>
            <person name="Carmona M.J."/>
            <person name="Serra M."/>
            <person name="Gomez A."/>
        </authorList>
    </citation>
    <scope>NUCLEOTIDE SEQUENCE [LARGE SCALE GENOMIC DNA]</scope>
    <source>
        <strain evidence="4">HYR1</strain>
    </source>
</reference>
<dbReference type="STRING" id="10195.A0A3M7Q3U4"/>
<dbReference type="PANTHER" id="PTHR19969:SF5">
    <property type="entry name" value="CRK-LIKE PROTEIN"/>
    <property type="match status" value="1"/>
</dbReference>
<dbReference type="GO" id="GO:0016477">
    <property type="term" value="P:cell migration"/>
    <property type="evidence" value="ECO:0007669"/>
    <property type="project" value="TreeGrafter"/>
</dbReference>
<keyword evidence="4" id="KW-0808">Transferase</keyword>
<dbReference type="OrthoDB" id="4062651at2759"/>
<evidence type="ECO:0000256" key="1">
    <source>
        <dbReference type="ARBA" id="ARBA00022999"/>
    </source>
</evidence>
<dbReference type="PANTHER" id="PTHR19969">
    <property type="entry name" value="SH2-SH3 ADAPTOR PROTEIN-RELATED"/>
    <property type="match status" value="1"/>
</dbReference>
<gene>
    <name evidence="4" type="ORF">BpHYR1_038086</name>
</gene>